<evidence type="ECO:0000259" key="2">
    <source>
        <dbReference type="Pfam" id="PF09992"/>
    </source>
</evidence>
<dbReference type="PANTHER" id="PTHR40446:SF2">
    <property type="entry name" value="N-ACETYLGLUCOSAMINE-1-PHOSPHODIESTER ALPHA-N-ACETYLGLUCOSAMINIDASE"/>
    <property type="match status" value="1"/>
</dbReference>
<reference evidence="3 4" key="1">
    <citation type="submission" date="2019-06" db="EMBL/GenBank/DDBJ databases">
        <title>Sequencing the genomes of 1000 actinobacteria strains.</title>
        <authorList>
            <person name="Klenk H.-P."/>
        </authorList>
    </citation>
    <scope>NUCLEOTIDE SEQUENCE [LARGE SCALE GENOMIC DNA]</scope>
    <source>
        <strain evidence="3 4">DSM 45928</strain>
    </source>
</reference>
<feature type="chain" id="PRO_5022202104" evidence="1">
    <location>
        <begin position="38"/>
        <end position="409"/>
    </location>
</feature>
<dbReference type="InParanoid" id="A0A543AQ28"/>
<dbReference type="RefSeq" id="WP_170183083.1">
    <property type="nucleotide sequence ID" value="NZ_JBHTGS010000002.1"/>
</dbReference>
<accession>A0A543AQ28</accession>
<proteinExistence type="predicted"/>
<keyword evidence="1" id="KW-0732">Signal</keyword>
<evidence type="ECO:0000313" key="4">
    <source>
        <dbReference type="Proteomes" id="UP000317043"/>
    </source>
</evidence>
<dbReference type="Pfam" id="PF09992">
    <property type="entry name" value="NAGPA"/>
    <property type="match status" value="1"/>
</dbReference>
<protein>
    <submittedName>
        <fullName evidence="3">Uncharacterized protein DUF2233</fullName>
    </submittedName>
</protein>
<keyword evidence="4" id="KW-1185">Reference proteome</keyword>
<dbReference type="AlphaFoldDB" id="A0A543AQ28"/>
<sequence length="409" mass="41923">MRSPTGPLPLLTRSILAILAILMAAAVLVGTTAPAHADDTIQVHTTETIAPGVQYQAFTADTPDGSYEGHVIRADLRHPLVGAGLLYPGSVAATAAVSTMTDDAGAVAAVNGDFFNIGQTGAPVGPAVVDGTPLKAAVPDRQRHGPDMPPGYSNDDAFGITWDGRGVLTDLRVTGKAVGPKGGFELDALNQYAITVDGIGVFDRHWGSTARDRAVCGTDDNRNGPCSEDVTEVHVTNGRVTRVSDAPGSGQIDRDTVVLLGRDLGAARLSELSVGDRLIVRYGLSEERGATLRTAIGGFPIVADGGRLTGVDDIALAPRSAVGAGPDGRVLYLVAVEGRGASGAGVSLASLADIMLELGSRIAVNLDGGGSTTLTTRSPGDSSATVRNTLSGGVERLVPNALGIYSFQW</sequence>
<evidence type="ECO:0000313" key="3">
    <source>
        <dbReference type="EMBL" id="TQL74690.1"/>
    </source>
</evidence>
<dbReference type="Proteomes" id="UP000317043">
    <property type="component" value="Unassembled WGS sequence"/>
</dbReference>
<organism evidence="3 4">
    <name type="scientific">Stackebrandtia endophytica</name>
    <dbReference type="NCBI Taxonomy" id="1496996"/>
    <lineage>
        <taxon>Bacteria</taxon>
        <taxon>Bacillati</taxon>
        <taxon>Actinomycetota</taxon>
        <taxon>Actinomycetes</taxon>
        <taxon>Glycomycetales</taxon>
        <taxon>Glycomycetaceae</taxon>
        <taxon>Stackebrandtia</taxon>
    </lineage>
</organism>
<dbReference type="PANTHER" id="PTHR40446">
    <property type="entry name" value="N-ACETYLGLUCOSAMINE-1-PHOSPHODIESTER ALPHA-N-ACETYLGLUCOSAMINIDASE"/>
    <property type="match status" value="1"/>
</dbReference>
<evidence type="ECO:0000256" key="1">
    <source>
        <dbReference type="SAM" id="SignalP"/>
    </source>
</evidence>
<name>A0A543AQ28_9ACTN</name>
<comment type="caution">
    <text evidence="3">The sequence shown here is derived from an EMBL/GenBank/DDBJ whole genome shotgun (WGS) entry which is preliminary data.</text>
</comment>
<feature type="domain" description="Phosphodiester glycosidase" evidence="2">
    <location>
        <begin position="234"/>
        <end position="405"/>
    </location>
</feature>
<gene>
    <name evidence="3" type="ORF">FB566_0176</name>
</gene>
<feature type="signal peptide" evidence="1">
    <location>
        <begin position="1"/>
        <end position="37"/>
    </location>
</feature>
<dbReference type="EMBL" id="VFOW01000001">
    <property type="protein sequence ID" value="TQL74690.1"/>
    <property type="molecule type" value="Genomic_DNA"/>
</dbReference>
<dbReference type="InterPro" id="IPR018711">
    <property type="entry name" value="NAGPA"/>
</dbReference>